<dbReference type="GO" id="GO:0016020">
    <property type="term" value="C:membrane"/>
    <property type="evidence" value="ECO:0007669"/>
    <property type="project" value="UniProtKB-SubCell"/>
</dbReference>
<comment type="subcellular location">
    <subcellularLocation>
        <location evidence="1">Membrane</location>
        <topology evidence="1">Single-pass membrane protein</topology>
    </subcellularLocation>
</comment>
<sequence length="278" mass="29983">MIVAAVSMLSVAACTRVEPGHVGVKVNQYGSDAGVENAALGVGTYWTMIGTTIYEYPIFTNSYVWSRREDANEELSFQDKNGLVVTADVTVAYRVDPQKAPKLFQTYRVDMDGIVAGPLRNKVRSAIVAAASTMTVEDVYGPKKTVLINAALKNVRAYFEPLGLHVDQLDWAGPVRIPDSILDRINARAQNEQAAIAAQATVATMEAEGRARVAKAEADAKATTIRAEAEAKAIKTRAEAIANNPKIVAYQWVQKWDGKMPSTVYCSAASPCIQGGSQ</sequence>
<protein>
    <submittedName>
        <fullName evidence="3">Prohibitin family protein</fullName>
    </submittedName>
</protein>
<reference evidence="3" key="1">
    <citation type="submission" date="2020-07" db="EMBL/GenBank/DDBJ databases">
        <authorList>
            <person name="Camacho E."/>
        </authorList>
    </citation>
    <scope>NUCLEOTIDE SEQUENCE</scope>
    <source>
        <strain evidence="3">MPO218</strain>
    </source>
</reference>
<organism evidence="3 4">
    <name type="scientific">Rhizorhabdus wittichii</name>
    <dbReference type="NCBI Taxonomy" id="160791"/>
    <lineage>
        <taxon>Bacteria</taxon>
        <taxon>Pseudomonadati</taxon>
        <taxon>Pseudomonadota</taxon>
        <taxon>Alphaproteobacteria</taxon>
        <taxon>Sphingomonadales</taxon>
        <taxon>Sphingomonadaceae</taxon>
        <taxon>Rhizorhabdus</taxon>
    </lineage>
</organism>
<evidence type="ECO:0000259" key="2">
    <source>
        <dbReference type="Pfam" id="PF01145"/>
    </source>
</evidence>
<evidence type="ECO:0000256" key="1">
    <source>
        <dbReference type="ARBA" id="ARBA00004167"/>
    </source>
</evidence>
<evidence type="ECO:0000313" key="4">
    <source>
        <dbReference type="Proteomes" id="UP000664914"/>
    </source>
</evidence>
<dbReference type="AlphaFoldDB" id="A0A975HIC3"/>
<accession>A0A975HIC3</accession>
<dbReference type="Pfam" id="PF01145">
    <property type="entry name" value="Band_7"/>
    <property type="match status" value="1"/>
</dbReference>
<name>A0A975HIC3_9SPHN</name>
<evidence type="ECO:0000313" key="3">
    <source>
        <dbReference type="EMBL" id="QTH24599.1"/>
    </source>
</evidence>
<dbReference type="SUPFAM" id="SSF117892">
    <property type="entry name" value="Band 7/SPFH domain"/>
    <property type="match status" value="1"/>
</dbReference>
<proteinExistence type="predicted"/>
<feature type="domain" description="Band 7" evidence="2">
    <location>
        <begin position="16"/>
        <end position="204"/>
    </location>
</feature>
<dbReference type="PANTHER" id="PTHR42911">
    <property type="entry name" value="MODULATOR OF FTSH PROTEASE HFLC"/>
    <property type="match status" value="1"/>
</dbReference>
<dbReference type="InterPro" id="IPR001107">
    <property type="entry name" value="Band_7"/>
</dbReference>
<gene>
    <name evidence="3" type="ORF">HRJ34_15470</name>
</gene>
<reference evidence="3" key="2">
    <citation type="submission" date="2021-04" db="EMBL/GenBank/DDBJ databases">
        <title>Isolation and genomic analysis of the ibuprofen-degrading bacterium Sphingomonas strain MPO218.</title>
        <authorList>
            <person name="Aulestia M."/>
            <person name="Flores A."/>
            <person name="Mangas E.L."/>
            <person name="Perez-Pulido A.J."/>
            <person name="Santero E."/>
            <person name="Camacho E.M."/>
        </authorList>
    </citation>
    <scope>NUCLEOTIDE SEQUENCE</scope>
    <source>
        <strain evidence="3">MPO218</strain>
    </source>
</reference>
<dbReference type="InterPro" id="IPR036013">
    <property type="entry name" value="Band_7/SPFH_dom_sf"/>
</dbReference>
<dbReference type="Proteomes" id="UP000664914">
    <property type="component" value="Chromosome"/>
</dbReference>
<dbReference type="EMBL" id="CP059319">
    <property type="protein sequence ID" value="QTH24599.1"/>
    <property type="molecule type" value="Genomic_DNA"/>
</dbReference>
<dbReference type="PANTHER" id="PTHR42911:SF1">
    <property type="entry name" value="MODULATOR OF FTSH PROTEASE HFLC"/>
    <property type="match status" value="1"/>
</dbReference>